<organism evidence="2 3">
    <name type="scientific">Gilvimarinus xylanilyticus</name>
    <dbReference type="NCBI Taxonomy" id="2944139"/>
    <lineage>
        <taxon>Bacteria</taxon>
        <taxon>Pseudomonadati</taxon>
        <taxon>Pseudomonadota</taxon>
        <taxon>Gammaproteobacteria</taxon>
        <taxon>Cellvibrionales</taxon>
        <taxon>Cellvibrionaceae</taxon>
        <taxon>Gilvimarinus</taxon>
    </lineage>
</organism>
<dbReference type="PANTHER" id="PTHR41339">
    <property type="entry name" value="LIPL48"/>
    <property type="match status" value="1"/>
</dbReference>
<accession>A0A9X2KUI0</accession>
<name>A0A9X2KUI0_9GAMM</name>
<feature type="region of interest" description="Disordered" evidence="1">
    <location>
        <begin position="367"/>
        <end position="386"/>
    </location>
</feature>
<evidence type="ECO:0000256" key="1">
    <source>
        <dbReference type="SAM" id="MobiDB-lite"/>
    </source>
</evidence>
<keyword evidence="3" id="KW-1185">Reference proteome</keyword>
<evidence type="ECO:0000313" key="3">
    <source>
        <dbReference type="Proteomes" id="UP001139319"/>
    </source>
</evidence>
<reference evidence="2" key="1">
    <citation type="submission" date="2022-05" db="EMBL/GenBank/DDBJ databases">
        <authorList>
            <person name="Sun H.-N."/>
        </authorList>
    </citation>
    <scope>NUCLEOTIDE SEQUENCE</scope>
    <source>
        <strain evidence="2">HB14</strain>
    </source>
</reference>
<protein>
    <submittedName>
        <fullName evidence="2">Uncharacterized protein</fullName>
    </submittedName>
</protein>
<evidence type="ECO:0000313" key="2">
    <source>
        <dbReference type="EMBL" id="MCP8899848.1"/>
    </source>
</evidence>
<comment type="caution">
    <text evidence="2">The sequence shown here is derived from an EMBL/GenBank/DDBJ whole genome shotgun (WGS) entry which is preliminary data.</text>
</comment>
<reference evidence="2" key="2">
    <citation type="submission" date="2023-01" db="EMBL/GenBank/DDBJ databases">
        <title>Gilvimarinus xylanilyticus HB14 isolated from Caulerpa lentillifera aquaculture base in Hainan, China.</title>
        <authorList>
            <person name="Zhang Y.-J."/>
        </authorList>
    </citation>
    <scope>NUCLEOTIDE SEQUENCE</scope>
    <source>
        <strain evidence="2">HB14</strain>
    </source>
</reference>
<feature type="region of interest" description="Disordered" evidence="1">
    <location>
        <begin position="35"/>
        <end position="59"/>
    </location>
</feature>
<dbReference type="PROSITE" id="PS51257">
    <property type="entry name" value="PROKAR_LIPOPROTEIN"/>
    <property type="match status" value="1"/>
</dbReference>
<dbReference type="AlphaFoldDB" id="A0A9X2KUI0"/>
<feature type="compositionally biased region" description="Polar residues" evidence="1">
    <location>
        <begin position="367"/>
        <end position="381"/>
    </location>
</feature>
<feature type="compositionally biased region" description="Low complexity" evidence="1">
    <location>
        <begin position="35"/>
        <end position="47"/>
    </location>
</feature>
<gene>
    <name evidence="2" type="ORF">M6D89_11115</name>
</gene>
<proteinExistence type="predicted"/>
<dbReference type="PANTHER" id="PTHR41339:SF1">
    <property type="entry name" value="SECRETED PROTEIN"/>
    <property type="match status" value="1"/>
</dbReference>
<dbReference type="EMBL" id="JAMFTH010000003">
    <property type="protein sequence ID" value="MCP8899848.1"/>
    <property type="molecule type" value="Genomic_DNA"/>
</dbReference>
<dbReference type="Proteomes" id="UP001139319">
    <property type="component" value="Unassembled WGS sequence"/>
</dbReference>
<sequence length="566" mass="58654">MKIKTLVSVNVLAAVLVGCGGGDIELNPSNTVIDSNNTTNNITNNSGGENGSGGDDNPCATYEADGQTRQGNFADGNCTYGASFVSDTNPLTVDLNIPSLDGGLHIFENSLWVGEDVDASQASNGMSIPQEGDGPALSIEAGAQIAFSASTDYVRIARGSSIIAEGTADAPIVFSSVSDLRDGLADESSRGEWGGVQINGNGITNKCTDEQRQATDNNVHNCHITAEGRPATYGGNNNEESSGIMRYVVIKHAGFEVVDGSELNGLTLNAVGSGTEIEYVQTYTTQDDGFEMFGGAVDLKNVVAVNVGDDSIDFSEGWVGDIQFALVTHTSGSNRCIEADNTGGGRADDLEPFTKGRISNLTCVTSNVNENEGENPSSKGSSEGPLFREGAHFEMYNSIVTSNADGMASNECLELDDSEGPQTIFAATGGWSVAKSNVIACTEATKAGVDPANSDFDINAWLASGENTNNVIVDENVTGGLPAVVIEGLDSNPRAYITAASMTDGNGAAIDVDVYDVTMLEDNFEAGAAPAVGDSGASSFFDAVDFIGAVSADNDWVAGWTVGLDN</sequence>
<dbReference type="RefSeq" id="WP_253968145.1">
    <property type="nucleotide sequence ID" value="NZ_JAMFTH010000003.1"/>
</dbReference>